<evidence type="ECO:0008006" key="14">
    <source>
        <dbReference type="Google" id="ProtNLM"/>
    </source>
</evidence>
<feature type="region of interest" description="Disordered" evidence="10">
    <location>
        <begin position="809"/>
        <end position="951"/>
    </location>
</feature>
<organism evidence="13">
    <name type="scientific">Daucus carota subsp. sativus</name>
    <name type="common">Carrot</name>
    <dbReference type="NCBI Taxonomy" id="79200"/>
    <lineage>
        <taxon>Eukaryota</taxon>
        <taxon>Viridiplantae</taxon>
        <taxon>Streptophyta</taxon>
        <taxon>Embryophyta</taxon>
        <taxon>Tracheophyta</taxon>
        <taxon>Spermatophyta</taxon>
        <taxon>Magnoliopsida</taxon>
        <taxon>eudicotyledons</taxon>
        <taxon>Gunneridae</taxon>
        <taxon>Pentapetalae</taxon>
        <taxon>asterids</taxon>
        <taxon>campanulids</taxon>
        <taxon>Apiales</taxon>
        <taxon>Apiaceae</taxon>
        <taxon>Apioideae</taxon>
        <taxon>Scandiceae</taxon>
        <taxon>Daucinae</taxon>
        <taxon>Daucus</taxon>
        <taxon>Daucus sect. Daucus</taxon>
    </lineage>
</organism>
<evidence type="ECO:0000256" key="9">
    <source>
        <dbReference type="PROSITE-ProRule" id="PRU00452"/>
    </source>
</evidence>
<feature type="compositionally biased region" description="Polar residues" evidence="10">
    <location>
        <begin position="926"/>
        <end position="936"/>
    </location>
</feature>
<evidence type="ECO:0000259" key="11">
    <source>
        <dbReference type="PROSITE" id="PS51032"/>
    </source>
</evidence>
<feature type="compositionally biased region" description="Polar residues" evidence="10">
    <location>
        <begin position="598"/>
        <end position="628"/>
    </location>
</feature>
<feature type="domain" description="SP-RING-type" evidence="12">
    <location>
        <begin position="300"/>
        <end position="381"/>
    </location>
</feature>
<dbReference type="InterPro" id="IPR004181">
    <property type="entry name" value="Znf_MIZ"/>
</dbReference>
<dbReference type="InterPro" id="IPR016177">
    <property type="entry name" value="DNA-bd_dom_sf"/>
</dbReference>
<evidence type="ECO:0000256" key="10">
    <source>
        <dbReference type="SAM" id="MobiDB-lite"/>
    </source>
</evidence>
<dbReference type="InterPro" id="IPR001471">
    <property type="entry name" value="AP2/ERF_dom"/>
</dbReference>
<keyword evidence="4" id="KW-0862">Zinc</keyword>
<feature type="compositionally biased region" description="Polar residues" evidence="10">
    <location>
        <begin position="522"/>
        <end position="534"/>
    </location>
</feature>
<keyword evidence="5" id="KW-0805">Transcription regulation</keyword>
<dbReference type="InterPro" id="IPR036955">
    <property type="entry name" value="AP2/ERF_dom_sf"/>
</dbReference>
<keyword evidence="7" id="KW-0804">Transcription</keyword>
<feature type="region of interest" description="Disordered" evidence="10">
    <location>
        <begin position="572"/>
        <end position="707"/>
    </location>
</feature>
<evidence type="ECO:0000256" key="3">
    <source>
        <dbReference type="ARBA" id="ARBA00022771"/>
    </source>
</evidence>
<feature type="region of interest" description="Disordered" evidence="10">
    <location>
        <begin position="756"/>
        <end position="785"/>
    </location>
</feature>
<keyword evidence="3 9" id="KW-0863">Zinc-finger</keyword>
<dbReference type="GO" id="GO:0003700">
    <property type="term" value="F:DNA-binding transcription factor activity"/>
    <property type="evidence" value="ECO:0007669"/>
    <property type="project" value="InterPro"/>
</dbReference>
<dbReference type="CDD" id="cd00018">
    <property type="entry name" value="AP2"/>
    <property type="match status" value="1"/>
</dbReference>
<dbReference type="Pfam" id="PF02891">
    <property type="entry name" value="zf-MIZ"/>
    <property type="match status" value="1"/>
</dbReference>
<gene>
    <name evidence="13" type="ORF">DCAR_004609</name>
</gene>
<protein>
    <recommendedName>
        <fullName evidence="14">SP-RING-type domain-containing protein</fullName>
    </recommendedName>
</protein>
<comment type="caution">
    <text evidence="13">The sequence shown here is derived from an EMBL/GenBank/DDBJ whole genome shotgun (WGS) entry which is preliminary data.</text>
</comment>
<dbReference type="CDD" id="cd16650">
    <property type="entry name" value="SP-RING_PIAS-like"/>
    <property type="match status" value="1"/>
</dbReference>
<dbReference type="GO" id="GO:0061665">
    <property type="term" value="F:SUMO ligase activity"/>
    <property type="evidence" value="ECO:0007669"/>
    <property type="project" value="TreeGrafter"/>
</dbReference>
<feature type="compositionally biased region" description="Polar residues" evidence="10">
    <location>
        <begin position="837"/>
        <end position="879"/>
    </location>
</feature>
<reference evidence="13" key="1">
    <citation type="journal article" date="2016" name="Nat. Genet.">
        <title>A high-quality carrot genome assembly provides new insights into carotenoid accumulation and asterid genome evolution.</title>
        <authorList>
            <person name="Iorizzo M."/>
            <person name="Ellison S."/>
            <person name="Senalik D."/>
            <person name="Zeng P."/>
            <person name="Satapoomin P."/>
            <person name="Huang J."/>
            <person name="Bowman M."/>
            <person name="Iovene M."/>
            <person name="Sanseverino W."/>
            <person name="Cavagnaro P."/>
            <person name="Yildiz M."/>
            <person name="Macko-Podgorni A."/>
            <person name="Moranska E."/>
            <person name="Grzebelus E."/>
            <person name="Grzebelus D."/>
            <person name="Ashrafi H."/>
            <person name="Zheng Z."/>
            <person name="Cheng S."/>
            <person name="Spooner D."/>
            <person name="Van Deynze A."/>
            <person name="Simon P."/>
        </authorList>
    </citation>
    <scope>NUCLEOTIDE SEQUENCE [LARGE SCALE GENOMIC DNA]</scope>
    <source>
        <tissue evidence="13">Leaf</tissue>
    </source>
</reference>
<dbReference type="OMA" id="TIMEKFY"/>
<dbReference type="Pfam" id="PF00847">
    <property type="entry name" value="AP2"/>
    <property type="match status" value="1"/>
</dbReference>
<dbReference type="SMART" id="SM00380">
    <property type="entry name" value="AP2"/>
    <property type="match status" value="1"/>
</dbReference>
<feature type="region of interest" description="Disordered" evidence="10">
    <location>
        <begin position="512"/>
        <end position="534"/>
    </location>
</feature>
<keyword evidence="6" id="KW-0238">DNA-binding</keyword>
<dbReference type="AlphaFoldDB" id="A0A162BAF1"/>
<dbReference type="Gramene" id="KZN11953">
    <property type="protein sequence ID" value="KZN11953"/>
    <property type="gene ID" value="DCAR_004609"/>
</dbReference>
<evidence type="ECO:0000256" key="6">
    <source>
        <dbReference type="ARBA" id="ARBA00023125"/>
    </source>
</evidence>
<dbReference type="GO" id="GO:0005634">
    <property type="term" value="C:nucleus"/>
    <property type="evidence" value="ECO:0007669"/>
    <property type="project" value="UniProtKB-SubCell"/>
</dbReference>
<evidence type="ECO:0000256" key="4">
    <source>
        <dbReference type="ARBA" id="ARBA00022833"/>
    </source>
</evidence>
<evidence type="ECO:0000256" key="8">
    <source>
        <dbReference type="ARBA" id="ARBA00023242"/>
    </source>
</evidence>
<evidence type="ECO:0000256" key="7">
    <source>
        <dbReference type="ARBA" id="ARBA00023163"/>
    </source>
</evidence>
<proteinExistence type="predicted"/>
<dbReference type="Gene3D" id="3.30.730.10">
    <property type="entry name" value="AP2/ERF domain"/>
    <property type="match status" value="1"/>
</dbReference>
<keyword evidence="2" id="KW-0479">Metal-binding</keyword>
<dbReference type="GO" id="GO:0000785">
    <property type="term" value="C:chromatin"/>
    <property type="evidence" value="ECO:0007669"/>
    <property type="project" value="TreeGrafter"/>
</dbReference>
<dbReference type="PANTHER" id="PTHR10782:SF4">
    <property type="entry name" value="TONALLI, ISOFORM E"/>
    <property type="match status" value="1"/>
</dbReference>
<feature type="compositionally biased region" description="Polar residues" evidence="10">
    <location>
        <begin position="809"/>
        <end position="825"/>
    </location>
</feature>
<evidence type="ECO:0000313" key="13">
    <source>
        <dbReference type="EMBL" id="KZN11953.1"/>
    </source>
</evidence>
<dbReference type="SUPFAM" id="SSF54171">
    <property type="entry name" value="DNA-binding domain"/>
    <property type="match status" value="1"/>
</dbReference>
<feature type="region of interest" description="Disordered" evidence="10">
    <location>
        <begin position="472"/>
        <end position="495"/>
    </location>
</feature>
<dbReference type="PROSITE" id="PS51044">
    <property type="entry name" value="ZF_SP_RING"/>
    <property type="match status" value="1"/>
</dbReference>
<keyword evidence="8" id="KW-0539">Nucleus</keyword>
<dbReference type="GO" id="GO:0016925">
    <property type="term" value="P:protein sumoylation"/>
    <property type="evidence" value="ECO:0007669"/>
    <property type="project" value="TreeGrafter"/>
</dbReference>
<accession>A0A162BAF1</accession>
<dbReference type="GO" id="GO:0008270">
    <property type="term" value="F:zinc ion binding"/>
    <property type="evidence" value="ECO:0007669"/>
    <property type="project" value="UniProtKB-KW"/>
</dbReference>
<dbReference type="PANTHER" id="PTHR10782">
    <property type="entry name" value="ZINC FINGER MIZ DOMAIN-CONTAINING PROTEIN"/>
    <property type="match status" value="1"/>
</dbReference>
<feature type="compositionally biased region" description="Basic and acidic residues" evidence="10">
    <location>
        <begin position="899"/>
        <end position="925"/>
    </location>
</feature>
<evidence type="ECO:0000256" key="5">
    <source>
        <dbReference type="ARBA" id="ARBA00023015"/>
    </source>
</evidence>
<evidence type="ECO:0000256" key="1">
    <source>
        <dbReference type="ARBA" id="ARBA00004123"/>
    </source>
</evidence>
<feature type="compositionally biased region" description="Polar residues" evidence="10">
    <location>
        <begin position="574"/>
        <end position="589"/>
    </location>
</feature>
<name>A0A162BAF1_DAUCS</name>
<comment type="subcellular location">
    <subcellularLocation>
        <location evidence="1">Nucleus</location>
    </subcellularLocation>
</comment>
<dbReference type="InterPro" id="IPR013083">
    <property type="entry name" value="Znf_RING/FYVE/PHD"/>
</dbReference>
<dbReference type="STRING" id="79200.A0A162BAF1"/>
<dbReference type="GO" id="GO:0003677">
    <property type="term" value="F:DNA binding"/>
    <property type="evidence" value="ECO:0007669"/>
    <property type="project" value="UniProtKB-KW"/>
</dbReference>
<dbReference type="PROSITE" id="PS51032">
    <property type="entry name" value="AP2_ERF"/>
    <property type="match status" value="1"/>
</dbReference>
<dbReference type="PRINTS" id="PR00367">
    <property type="entry name" value="ETHRSPELEMNT"/>
</dbReference>
<sequence>MSKNAAINPSMLGDIATGTKYSASEVNSYRIMAVADRLAAHICSKDKTDSVEFFNLCLSLARGIDYAIANSEVPSFGRELPALLKQVCTRRNDFLLQAAIMVLMISVKTACENGWFSGADSEELKFLAYEIGSTFCSAKDINREASSLIPTITTITSRFYPHMKIDQLLAFLTAKPGFEAYVLDFQIRKKLNSSPDDKIWLFVAQIDHVETSACIISPQQVNFLLNGKGVERRTNIFMDNGPQLPTNVTKLLKYGTNLLQAVGQFNGNYVIIVAYMSFVAKPVRPSLQDYVQPTIALLDSDSELIEEASRISLSCPISMKRIKTPVKGQSCKHHQCFDLDNYVDINSRRPSWRCPHCNQSVCFNDIRIDQKMVKAKEVGENVAVVMISADGSWKAATESSDQRDQKTSINVPEVLSQEEPNCTANAVPDIMDLSDGEDAMDTVGASGNECLKPLLATYENQLRYLCTTNTGGDNQNRTSHAENTQANGITGSAPTNYMLSPVLTDAVSPALNREPEGIPASTLATSVSPSHNAAPFNTQLQHADMTNEYGRYPPTSQTLNRVPVAVQALPAQASTSVSQQRPMSTSQMSPKPVMVNGSGFSSNVEGQQQPRPLQGSYMSSSTLQQQIGSWGPQGHLFSPSRPSQQMSTPLAPGGYRVPFSNGQNSHQQHFTGQRMPHIRSQSPGLARTPPHLPPTQTHHGGMPNRASSPYVRQQEQFHSFSQRTSHLPRTPSLFNPVQLQTTPMPRNVDAHRPSISNTGGNLQPVGTPEGTVNTSTEQDWRPTGRMRGSLSGRAYSEALNQYIIQPTQPVQPIRPPTNTVTSPSGIPSPHVPRADNMNMNATQGANVSSVQPASTAGMSNVGNNQTLAHPDNPTSQYTHDGNGGEARKEDNAPDQLTDDGERVKSSEEKENCSGRKYIGEKRQHSENFTASTTEQGTNGGEHCNGKKYRGVTRQPSGRFAAAITENRTRMQLGTFETEEEAALAYDSSALRLHGSSAVLNFPRRSSGDQKTGLSGIELWKKATSYLNSQK</sequence>
<feature type="domain" description="AP2/ERF" evidence="11">
    <location>
        <begin position="947"/>
        <end position="1002"/>
    </location>
</feature>
<dbReference type="Gene3D" id="3.30.40.10">
    <property type="entry name" value="Zinc/RING finger domain, C3HC4 (zinc finger)"/>
    <property type="match status" value="1"/>
</dbReference>
<dbReference type="EMBL" id="LNRQ01000001">
    <property type="protein sequence ID" value="KZN11953.1"/>
    <property type="molecule type" value="Genomic_DNA"/>
</dbReference>
<evidence type="ECO:0000259" key="12">
    <source>
        <dbReference type="PROSITE" id="PS51044"/>
    </source>
</evidence>
<feature type="compositionally biased region" description="Polar residues" evidence="10">
    <location>
        <begin position="660"/>
        <end position="671"/>
    </location>
</feature>
<evidence type="ECO:0000256" key="2">
    <source>
        <dbReference type="ARBA" id="ARBA00022723"/>
    </source>
</evidence>